<dbReference type="GO" id="GO:0043565">
    <property type="term" value="F:sequence-specific DNA binding"/>
    <property type="evidence" value="ECO:0007669"/>
    <property type="project" value="InterPro"/>
</dbReference>
<dbReference type="SUPFAM" id="SSF54909">
    <property type="entry name" value="Dimeric alpha+beta barrel"/>
    <property type="match status" value="1"/>
</dbReference>
<evidence type="ECO:0000313" key="5">
    <source>
        <dbReference type="EMBL" id="PCE64049.1"/>
    </source>
</evidence>
<dbReference type="InterPro" id="IPR036390">
    <property type="entry name" value="WH_DNA-bd_sf"/>
</dbReference>
<dbReference type="GO" id="GO:0005829">
    <property type="term" value="C:cytosol"/>
    <property type="evidence" value="ECO:0007669"/>
    <property type="project" value="TreeGrafter"/>
</dbReference>
<dbReference type="InterPro" id="IPR036388">
    <property type="entry name" value="WH-like_DNA-bd_sf"/>
</dbReference>
<dbReference type="Gene3D" id="1.10.10.10">
    <property type="entry name" value="Winged helix-like DNA-binding domain superfamily/Winged helix DNA-binding domain"/>
    <property type="match status" value="1"/>
</dbReference>
<dbReference type="RefSeq" id="WP_097442766.1">
    <property type="nucleotide sequence ID" value="NZ_NBWU01000004.1"/>
</dbReference>
<dbReference type="PANTHER" id="PTHR30154:SF34">
    <property type="entry name" value="TRANSCRIPTIONAL REGULATOR AZLB"/>
    <property type="match status" value="1"/>
</dbReference>
<organism evidence="5 6">
    <name type="scientific">Sediminicola luteus</name>
    <dbReference type="NCBI Taxonomy" id="319238"/>
    <lineage>
        <taxon>Bacteria</taxon>
        <taxon>Pseudomonadati</taxon>
        <taxon>Bacteroidota</taxon>
        <taxon>Flavobacteriia</taxon>
        <taxon>Flavobacteriales</taxon>
        <taxon>Flavobacteriaceae</taxon>
        <taxon>Sediminicola</taxon>
    </lineage>
</organism>
<keyword evidence="2" id="KW-0238">DNA-binding</keyword>
<dbReference type="AlphaFoldDB" id="A0A2A4G510"/>
<evidence type="ECO:0000259" key="4">
    <source>
        <dbReference type="PROSITE" id="PS50956"/>
    </source>
</evidence>
<protein>
    <submittedName>
        <fullName evidence="5">AsnC family transcriptional regulator</fullName>
    </submittedName>
</protein>
<dbReference type="InterPro" id="IPR000485">
    <property type="entry name" value="AsnC-type_HTH_dom"/>
</dbReference>
<dbReference type="Gene3D" id="3.30.70.920">
    <property type="match status" value="1"/>
</dbReference>
<dbReference type="InterPro" id="IPR019887">
    <property type="entry name" value="Tscrpt_reg_AsnC/Lrp_C"/>
</dbReference>
<keyword evidence="6" id="KW-1185">Reference proteome</keyword>
<dbReference type="Pfam" id="PF13404">
    <property type="entry name" value="HTH_AsnC-type"/>
    <property type="match status" value="1"/>
</dbReference>
<reference evidence="5 6" key="1">
    <citation type="submission" date="2017-04" db="EMBL/GenBank/DDBJ databases">
        <title>A new member of the family Flavobacteriaceae isolated from ascidians.</title>
        <authorList>
            <person name="Chen L."/>
        </authorList>
    </citation>
    <scope>NUCLEOTIDE SEQUENCE [LARGE SCALE GENOMIC DNA]</scope>
    <source>
        <strain evidence="5 6">HQA918</strain>
    </source>
</reference>
<accession>A0A2A4G510</accession>
<dbReference type="GO" id="GO:0043200">
    <property type="term" value="P:response to amino acid"/>
    <property type="evidence" value="ECO:0007669"/>
    <property type="project" value="TreeGrafter"/>
</dbReference>
<dbReference type="PRINTS" id="PR00033">
    <property type="entry name" value="HTHASNC"/>
</dbReference>
<dbReference type="OrthoDB" id="9800326at2"/>
<evidence type="ECO:0000256" key="1">
    <source>
        <dbReference type="ARBA" id="ARBA00023015"/>
    </source>
</evidence>
<dbReference type="EMBL" id="NBWU01000004">
    <property type="protein sequence ID" value="PCE64049.1"/>
    <property type="molecule type" value="Genomic_DNA"/>
</dbReference>
<name>A0A2A4G510_9FLAO</name>
<dbReference type="PANTHER" id="PTHR30154">
    <property type="entry name" value="LEUCINE-RESPONSIVE REGULATORY PROTEIN"/>
    <property type="match status" value="1"/>
</dbReference>
<dbReference type="InterPro" id="IPR011008">
    <property type="entry name" value="Dimeric_a/b-barrel"/>
</dbReference>
<dbReference type="InterPro" id="IPR019888">
    <property type="entry name" value="Tscrpt_reg_AsnC-like"/>
</dbReference>
<keyword evidence="1" id="KW-0805">Transcription regulation</keyword>
<dbReference type="Proteomes" id="UP000219559">
    <property type="component" value="Unassembled WGS sequence"/>
</dbReference>
<evidence type="ECO:0000256" key="2">
    <source>
        <dbReference type="ARBA" id="ARBA00023125"/>
    </source>
</evidence>
<evidence type="ECO:0000256" key="3">
    <source>
        <dbReference type="ARBA" id="ARBA00023163"/>
    </source>
</evidence>
<gene>
    <name evidence="5" type="ORF">B7P33_12455</name>
</gene>
<proteinExistence type="predicted"/>
<dbReference type="PROSITE" id="PS50956">
    <property type="entry name" value="HTH_ASNC_2"/>
    <property type="match status" value="1"/>
</dbReference>
<dbReference type="Pfam" id="PF01037">
    <property type="entry name" value="AsnC_trans_reg"/>
    <property type="match status" value="1"/>
</dbReference>
<dbReference type="SMART" id="SM00344">
    <property type="entry name" value="HTH_ASNC"/>
    <property type="match status" value="1"/>
</dbReference>
<feature type="domain" description="HTH asnC-type" evidence="4">
    <location>
        <begin position="4"/>
        <end position="65"/>
    </location>
</feature>
<comment type="caution">
    <text evidence="5">The sequence shown here is derived from an EMBL/GenBank/DDBJ whole genome shotgun (WGS) entry which is preliminary data.</text>
</comment>
<keyword evidence="3" id="KW-0804">Transcription</keyword>
<sequence>MIKLDETDVRLLALLQEDCKKTTKAYALALGLSATAVYERIKRLERSGTITHYAALLDKEMVGKSFVAFCHVKLVQHAKDYVRLFERKVLELEEVAECYHISGDYDYILKILVADMPQYRDFMVTKLTAIDHIGSTHSSFVISAVKHTTAIPVVPNK</sequence>
<evidence type="ECO:0000313" key="6">
    <source>
        <dbReference type="Proteomes" id="UP000219559"/>
    </source>
</evidence>
<dbReference type="SUPFAM" id="SSF46785">
    <property type="entry name" value="Winged helix' DNA-binding domain"/>
    <property type="match status" value="1"/>
</dbReference>